<feature type="domain" description="Arabidopsis retrotransposon Orf1 C-terminal" evidence="2">
    <location>
        <begin position="38"/>
        <end position="149"/>
    </location>
</feature>
<evidence type="ECO:0000256" key="1">
    <source>
        <dbReference type="SAM" id="MobiDB-lite"/>
    </source>
</evidence>
<dbReference type="OrthoDB" id="1423700at2759"/>
<evidence type="ECO:0000259" key="2">
    <source>
        <dbReference type="Pfam" id="PF03078"/>
    </source>
</evidence>
<dbReference type="Pfam" id="PF03078">
    <property type="entry name" value="ATHILA"/>
    <property type="match status" value="1"/>
</dbReference>
<comment type="caution">
    <text evidence="3">The sequence shown here is derived from an EMBL/GenBank/DDBJ whole genome shotgun (WGS) entry which is preliminary data.</text>
</comment>
<keyword evidence="4" id="KW-1185">Reference proteome</keyword>
<accession>A0A6D2JY73</accession>
<feature type="compositionally biased region" description="Basic and acidic residues" evidence="1">
    <location>
        <begin position="13"/>
        <end position="24"/>
    </location>
</feature>
<feature type="compositionally biased region" description="Low complexity" evidence="1">
    <location>
        <begin position="25"/>
        <end position="36"/>
    </location>
</feature>
<evidence type="ECO:0000313" key="3">
    <source>
        <dbReference type="EMBL" id="CAA7045240.1"/>
    </source>
</evidence>
<feature type="region of interest" description="Disordered" evidence="1">
    <location>
        <begin position="1"/>
        <end position="36"/>
    </location>
</feature>
<gene>
    <name evidence="3" type="ORF">MERR_LOCUS32475</name>
</gene>
<dbReference type="EMBL" id="CACVBM020001318">
    <property type="protein sequence ID" value="CAA7045240.1"/>
    <property type="molecule type" value="Genomic_DNA"/>
</dbReference>
<reference evidence="3" key="1">
    <citation type="submission" date="2020-01" db="EMBL/GenBank/DDBJ databases">
        <authorList>
            <person name="Mishra B."/>
        </authorList>
    </citation>
    <scope>NUCLEOTIDE SEQUENCE [LARGE SCALE GENOMIC DNA]</scope>
</reference>
<protein>
    <recommendedName>
        <fullName evidence="2">Arabidopsis retrotransposon Orf1 C-terminal domain-containing protein</fullName>
    </recommendedName>
</protein>
<proteinExistence type="predicted"/>
<dbReference type="Proteomes" id="UP000467841">
    <property type="component" value="Unassembled WGS sequence"/>
</dbReference>
<dbReference type="InterPro" id="IPR004312">
    <property type="entry name" value="ATHILA_Orf1_C"/>
</dbReference>
<evidence type="ECO:0000313" key="4">
    <source>
        <dbReference type="Proteomes" id="UP000467841"/>
    </source>
</evidence>
<sequence>MVSTTRGTLSRAAAEKAEGKKPAAEEGSGSRKSGSGVMKARDYAEIFDKMSFVGTRYPDLTTMTELGISQDCHYIFEEMQLARLMMNPLPAYKKETIEFLSLSGLTSTNPTNSSPRATEAENFLPDQQEEVPDEFQELEDVFHFEHKNGRDRAGNATRRASSLLGNDRIGEYM</sequence>
<organism evidence="3 4">
    <name type="scientific">Microthlaspi erraticum</name>
    <dbReference type="NCBI Taxonomy" id="1685480"/>
    <lineage>
        <taxon>Eukaryota</taxon>
        <taxon>Viridiplantae</taxon>
        <taxon>Streptophyta</taxon>
        <taxon>Embryophyta</taxon>
        <taxon>Tracheophyta</taxon>
        <taxon>Spermatophyta</taxon>
        <taxon>Magnoliopsida</taxon>
        <taxon>eudicotyledons</taxon>
        <taxon>Gunneridae</taxon>
        <taxon>Pentapetalae</taxon>
        <taxon>rosids</taxon>
        <taxon>malvids</taxon>
        <taxon>Brassicales</taxon>
        <taxon>Brassicaceae</taxon>
        <taxon>Coluteocarpeae</taxon>
        <taxon>Microthlaspi</taxon>
    </lineage>
</organism>
<name>A0A6D2JY73_9BRAS</name>
<dbReference type="AlphaFoldDB" id="A0A6D2JY73"/>